<evidence type="ECO:0000256" key="8">
    <source>
        <dbReference type="ARBA" id="ARBA00022741"/>
    </source>
</evidence>
<name>A0AAN9UQE1_9PEZI</name>
<accession>A0AAN9UQE1</accession>
<dbReference type="Gene3D" id="3.30.200.20">
    <property type="entry name" value="Phosphorylase Kinase, domain 1"/>
    <property type="match status" value="1"/>
</dbReference>
<evidence type="ECO:0000313" key="17">
    <source>
        <dbReference type="EMBL" id="KAK7753075.1"/>
    </source>
</evidence>
<comment type="catalytic activity">
    <reaction evidence="13">
        <text>L-threonyl-[protein] + ATP = O-phospho-L-threonyl-[protein] + ADP + H(+)</text>
        <dbReference type="Rhea" id="RHEA:46608"/>
        <dbReference type="Rhea" id="RHEA-COMP:11060"/>
        <dbReference type="Rhea" id="RHEA-COMP:11605"/>
        <dbReference type="ChEBI" id="CHEBI:15378"/>
        <dbReference type="ChEBI" id="CHEBI:30013"/>
        <dbReference type="ChEBI" id="CHEBI:30616"/>
        <dbReference type="ChEBI" id="CHEBI:61977"/>
        <dbReference type="ChEBI" id="CHEBI:456216"/>
        <dbReference type="EC" id="2.7.11.1"/>
    </reaction>
</comment>
<comment type="function">
    <text evidence="1">Component of the EKC/KEOPS complex that is required for the formation of a threonylcarbamoyl group on adenosine at position 37 (t(6)A37) in tRNAs that read codons beginning with adenine. The complex is probably involved in the transfer of the threonylcarbamoyl moiety of threonylcarbamoyl-AMP (TC-AMP) to the N6 group of A37. BUD32 has ATPase activity in the context of the EKC/KEOPS complex and likely plays a supporting role to the catalytic subunit KAE1. The EKC/KEOPS complex also promotes both telomere uncapping and telomere elongation. The complex is required for efficient recruitment of transcriptional coactivators.</text>
</comment>
<organism evidence="17 18">
    <name type="scientific">Diatrype stigma</name>
    <dbReference type="NCBI Taxonomy" id="117547"/>
    <lineage>
        <taxon>Eukaryota</taxon>
        <taxon>Fungi</taxon>
        <taxon>Dikarya</taxon>
        <taxon>Ascomycota</taxon>
        <taxon>Pezizomycotina</taxon>
        <taxon>Sordariomycetes</taxon>
        <taxon>Xylariomycetidae</taxon>
        <taxon>Xylariales</taxon>
        <taxon>Diatrypaceae</taxon>
        <taxon>Diatrype</taxon>
    </lineage>
</organism>
<feature type="transmembrane region" description="Helical" evidence="15">
    <location>
        <begin position="481"/>
        <end position="498"/>
    </location>
</feature>
<feature type="domain" description="Protein kinase" evidence="16">
    <location>
        <begin position="56"/>
        <end position="463"/>
    </location>
</feature>
<comment type="caution">
    <text evidence="17">The sequence shown here is derived from an EMBL/GenBank/DDBJ whole genome shotgun (WGS) entry which is preliminary data.</text>
</comment>
<evidence type="ECO:0000256" key="1">
    <source>
        <dbReference type="ARBA" id="ARBA00003747"/>
    </source>
</evidence>
<keyword evidence="6" id="KW-0723">Serine/threonine-protein kinase</keyword>
<evidence type="ECO:0000256" key="12">
    <source>
        <dbReference type="ARBA" id="ARBA00033194"/>
    </source>
</evidence>
<evidence type="ECO:0000256" key="15">
    <source>
        <dbReference type="SAM" id="Phobius"/>
    </source>
</evidence>
<dbReference type="PROSITE" id="PS50011">
    <property type="entry name" value="PROTEIN_KINASE_DOM"/>
    <property type="match status" value="1"/>
</dbReference>
<dbReference type="PROSITE" id="PS00109">
    <property type="entry name" value="PROTEIN_KINASE_TYR"/>
    <property type="match status" value="1"/>
</dbReference>
<dbReference type="Proteomes" id="UP001320420">
    <property type="component" value="Unassembled WGS sequence"/>
</dbReference>
<keyword evidence="15" id="KW-1133">Transmembrane helix</keyword>
<keyword evidence="15" id="KW-0812">Transmembrane</keyword>
<evidence type="ECO:0000259" key="16">
    <source>
        <dbReference type="PROSITE" id="PS50011"/>
    </source>
</evidence>
<dbReference type="GO" id="GO:0050684">
    <property type="term" value="P:regulation of mRNA processing"/>
    <property type="evidence" value="ECO:0007669"/>
    <property type="project" value="TreeGrafter"/>
</dbReference>
<evidence type="ECO:0000256" key="13">
    <source>
        <dbReference type="ARBA" id="ARBA00047899"/>
    </source>
</evidence>
<comment type="catalytic activity">
    <reaction evidence="14">
        <text>L-seryl-[protein] + ATP = O-phospho-L-seryl-[protein] + ADP + H(+)</text>
        <dbReference type="Rhea" id="RHEA:17989"/>
        <dbReference type="Rhea" id="RHEA-COMP:9863"/>
        <dbReference type="Rhea" id="RHEA-COMP:11604"/>
        <dbReference type="ChEBI" id="CHEBI:15378"/>
        <dbReference type="ChEBI" id="CHEBI:29999"/>
        <dbReference type="ChEBI" id="CHEBI:30616"/>
        <dbReference type="ChEBI" id="CHEBI:83421"/>
        <dbReference type="ChEBI" id="CHEBI:456216"/>
        <dbReference type="EC" id="2.7.11.1"/>
    </reaction>
</comment>
<dbReference type="PANTHER" id="PTHR47634:SF9">
    <property type="entry name" value="PROTEIN KINASE DOMAIN-CONTAINING PROTEIN-RELATED"/>
    <property type="match status" value="1"/>
</dbReference>
<evidence type="ECO:0000256" key="11">
    <source>
        <dbReference type="ARBA" id="ARBA00030980"/>
    </source>
</evidence>
<evidence type="ECO:0000256" key="2">
    <source>
        <dbReference type="ARBA" id="ARBA00011534"/>
    </source>
</evidence>
<dbReference type="EC" id="2.7.11.1" evidence="3"/>
<evidence type="ECO:0000256" key="6">
    <source>
        <dbReference type="ARBA" id="ARBA00022527"/>
    </source>
</evidence>
<dbReference type="GO" id="GO:0005524">
    <property type="term" value="F:ATP binding"/>
    <property type="evidence" value="ECO:0007669"/>
    <property type="project" value="UniProtKB-KW"/>
</dbReference>
<proteinExistence type="predicted"/>
<dbReference type="PANTHER" id="PTHR47634">
    <property type="entry name" value="PROTEIN KINASE DOMAIN-CONTAINING PROTEIN-RELATED"/>
    <property type="match status" value="1"/>
</dbReference>
<evidence type="ECO:0000256" key="9">
    <source>
        <dbReference type="ARBA" id="ARBA00022777"/>
    </source>
</evidence>
<evidence type="ECO:0000256" key="10">
    <source>
        <dbReference type="ARBA" id="ARBA00022840"/>
    </source>
</evidence>
<reference evidence="17 18" key="1">
    <citation type="submission" date="2024-02" db="EMBL/GenBank/DDBJ databases">
        <title>De novo assembly and annotation of 12 fungi associated with fruit tree decline syndrome in Ontario, Canada.</title>
        <authorList>
            <person name="Sulman M."/>
            <person name="Ellouze W."/>
            <person name="Ilyukhin E."/>
        </authorList>
    </citation>
    <scope>NUCLEOTIDE SEQUENCE [LARGE SCALE GENOMIC DNA]</scope>
    <source>
        <strain evidence="17 18">M11/M66-122</strain>
    </source>
</reference>
<dbReference type="GO" id="GO:0004674">
    <property type="term" value="F:protein serine/threonine kinase activity"/>
    <property type="evidence" value="ECO:0007669"/>
    <property type="project" value="UniProtKB-KW"/>
</dbReference>
<gene>
    <name evidence="17" type="ORF">SLS62_005025</name>
</gene>
<dbReference type="InterPro" id="IPR011009">
    <property type="entry name" value="Kinase-like_dom_sf"/>
</dbReference>
<protein>
    <recommendedName>
        <fullName evidence="5">EKC/KEOPS complex subunit BUD32</fullName>
        <ecNumber evidence="3">2.7.11.1</ecNumber>
    </recommendedName>
    <alternativeName>
        <fullName evidence="11 12">Atypical Serine/threonine protein kinase BUD32</fullName>
    </alternativeName>
    <alternativeName>
        <fullName evidence="4">EKC/KEOPS complex subunit bud32</fullName>
    </alternativeName>
</protein>
<dbReference type="InterPro" id="IPR008266">
    <property type="entry name" value="Tyr_kinase_AS"/>
</dbReference>
<evidence type="ECO:0000256" key="14">
    <source>
        <dbReference type="ARBA" id="ARBA00048679"/>
    </source>
</evidence>
<keyword evidence="8" id="KW-0547">Nucleotide-binding</keyword>
<dbReference type="InterPro" id="IPR051334">
    <property type="entry name" value="SRPK"/>
</dbReference>
<evidence type="ECO:0000256" key="4">
    <source>
        <dbReference type="ARBA" id="ARBA00013948"/>
    </source>
</evidence>
<evidence type="ECO:0000256" key="5">
    <source>
        <dbReference type="ARBA" id="ARBA00019973"/>
    </source>
</evidence>
<evidence type="ECO:0000256" key="3">
    <source>
        <dbReference type="ARBA" id="ARBA00012513"/>
    </source>
</evidence>
<dbReference type="GO" id="GO:0000245">
    <property type="term" value="P:spliceosomal complex assembly"/>
    <property type="evidence" value="ECO:0007669"/>
    <property type="project" value="TreeGrafter"/>
</dbReference>
<evidence type="ECO:0000256" key="7">
    <source>
        <dbReference type="ARBA" id="ARBA00022679"/>
    </source>
</evidence>
<keyword evidence="9" id="KW-0418">Kinase</keyword>
<keyword evidence="18" id="KW-1185">Reference proteome</keyword>
<dbReference type="Pfam" id="PF00069">
    <property type="entry name" value="Pkinase"/>
    <property type="match status" value="2"/>
</dbReference>
<dbReference type="EMBL" id="JAKJXP020000032">
    <property type="protein sequence ID" value="KAK7753075.1"/>
    <property type="molecule type" value="Genomic_DNA"/>
</dbReference>
<sequence>MSETSGKSSTVGQDAEKPYRYKYRNVMIMDDVEDLEDYEPGGLAPLDIGDTLGDRFQIIYKLGYGGIATIWLCWELATEKWRAVKVNAASRSSDDCPDLMAMQHMKEHGVTQEQLEANHIVMPLETFWEETPNGRHLCSVLPVLGPKLLDWRSDVLGKDVERVDTDRVDDLCYQVAEGLSFLHSKGLCHGDFRPQNILMKLKPGCLDHLSRDDMCDILGTPDSANVWTTTGGRSEHAPREVVIAAAWQRIQDFVIDEVAIVDFGEAYKANDRPKDFGIPPPYASPEVLFNKGRVGFESDVWSLAATLLEVRINRRGGDDAADAIRCYERFAGPIPPYYRSEAKQILIDHELDIADEDDQDSDSASGALQLLTGPLDLAWDWQEERDAEAKGFSHPLEMRLGAEQFAYGLEPHPQRPGRQRTMLLRYHLSRDEVLDFSDLLRQMFKYKPEERISTTQVLSHRWFKRQHASRKERRSILKNHWIGPAIIGLLAFVIWVLWNRPRGAATETPKKGEGYIPWNAIILFFFL</sequence>
<dbReference type="SUPFAM" id="SSF56112">
    <property type="entry name" value="Protein kinase-like (PK-like)"/>
    <property type="match status" value="1"/>
</dbReference>
<evidence type="ECO:0000313" key="18">
    <source>
        <dbReference type="Proteomes" id="UP001320420"/>
    </source>
</evidence>
<keyword evidence="7" id="KW-0808">Transferase</keyword>
<keyword evidence="10" id="KW-0067">ATP-binding</keyword>
<dbReference type="InterPro" id="IPR000719">
    <property type="entry name" value="Prot_kinase_dom"/>
</dbReference>
<comment type="subunit">
    <text evidence="2">Component of the EKC/KEOPS complex composed of at least BUD32, CGI121, GON7, KAE1 and PCC1; the whole complex dimerizes.</text>
</comment>
<keyword evidence="15" id="KW-0472">Membrane</keyword>
<dbReference type="Gene3D" id="1.10.510.10">
    <property type="entry name" value="Transferase(Phosphotransferase) domain 1"/>
    <property type="match status" value="1"/>
</dbReference>
<dbReference type="SMART" id="SM00220">
    <property type="entry name" value="S_TKc"/>
    <property type="match status" value="1"/>
</dbReference>
<dbReference type="AlphaFoldDB" id="A0AAN9UQE1"/>